<dbReference type="EMBL" id="RSCM01000005">
    <property type="protein sequence ID" value="RUS97244.1"/>
    <property type="molecule type" value="Genomic_DNA"/>
</dbReference>
<reference evidence="1 2" key="1">
    <citation type="journal article" date="2019" name="Genome Biol. Evol.">
        <title>Day and night: Metabolic profiles and evolutionary relationships of six axenic non-marine cyanobacteria.</title>
        <authorList>
            <person name="Will S.E."/>
            <person name="Henke P."/>
            <person name="Boedeker C."/>
            <person name="Huang S."/>
            <person name="Brinkmann H."/>
            <person name="Rohde M."/>
            <person name="Jarek M."/>
            <person name="Friedl T."/>
            <person name="Seufert S."/>
            <person name="Schumacher M."/>
            <person name="Overmann J."/>
            <person name="Neumann-Schaal M."/>
            <person name="Petersen J."/>
        </authorList>
    </citation>
    <scope>NUCLEOTIDE SEQUENCE [LARGE SCALE GENOMIC DNA]</scope>
    <source>
        <strain evidence="1 2">SAG 1403-4b</strain>
    </source>
</reference>
<accession>A0A433UTR1</accession>
<proteinExistence type="predicted"/>
<dbReference type="RefSeq" id="WP_127053787.1">
    <property type="nucleotide sequence ID" value="NZ_RSCM01000005.1"/>
</dbReference>
<evidence type="ECO:0000313" key="2">
    <source>
        <dbReference type="Proteomes" id="UP000276103"/>
    </source>
</evidence>
<name>A0A433UTR1_ANAVA</name>
<organism evidence="1 2">
    <name type="scientific">Trichormus variabilis SAG 1403-4b</name>
    <dbReference type="NCBI Taxonomy" id="447716"/>
    <lineage>
        <taxon>Bacteria</taxon>
        <taxon>Bacillati</taxon>
        <taxon>Cyanobacteriota</taxon>
        <taxon>Cyanophyceae</taxon>
        <taxon>Nostocales</taxon>
        <taxon>Nostocaceae</taxon>
        <taxon>Trichormus</taxon>
    </lineage>
</organism>
<protein>
    <submittedName>
        <fullName evidence="1">Uncharacterized protein</fullName>
    </submittedName>
</protein>
<keyword evidence="2" id="KW-1185">Reference proteome</keyword>
<comment type="caution">
    <text evidence="1">The sequence shown here is derived from an EMBL/GenBank/DDBJ whole genome shotgun (WGS) entry which is preliminary data.</text>
</comment>
<dbReference type="OrthoDB" id="278697at2"/>
<sequence>MKIETTLCNEANNNIASEFAVIADYKAPYLKEYVLKKGLFESDAEFDVVFQELKKYLFICGKVDMVVAMLDDRVDALWHEFILFTGEYRNFCRKNLGKFIDHRPNTSSTPTSLGSAKAFFDLYGHYFGFLPDIWKIKQPSLLAQNYNDINQSRLAGDNCGGTDCGGNCDNSISCMLINNLN</sequence>
<dbReference type="AlphaFoldDB" id="A0A433UTR1"/>
<dbReference type="Proteomes" id="UP000276103">
    <property type="component" value="Unassembled WGS sequence"/>
</dbReference>
<gene>
    <name evidence="1" type="ORF">DSM107003_19850</name>
</gene>
<evidence type="ECO:0000313" key="1">
    <source>
        <dbReference type="EMBL" id="RUS97244.1"/>
    </source>
</evidence>